<dbReference type="PIRSF" id="PIRSF005557">
    <property type="entry name" value="Sialyl_trans"/>
    <property type="match status" value="1"/>
</dbReference>
<gene>
    <name evidence="19" type="primary">st6galnac1.2</name>
</gene>
<keyword evidence="6 18" id="KW-0812">Transmembrane</keyword>
<evidence type="ECO:0000256" key="18">
    <source>
        <dbReference type="SAM" id="Phobius"/>
    </source>
</evidence>
<dbReference type="Pfam" id="PF00777">
    <property type="entry name" value="Glyco_transf_29"/>
    <property type="match status" value="1"/>
</dbReference>
<dbReference type="GO" id="GO:0009312">
    <property type="term" value="P:oligosaccharide biosynthetic process"/>
    <property type="evidence" value="ECO:0007669"/>
    <property type="project" value="TreeGrafter"/>
</dbReference>
<protein>
    <recommendedName>
        <fullName evidence="14">alpha-N-acetylgalactosaminide alpha-2,6-sialyltransferase</fullName>
        <ecNumber evidence="14">2.4.3.3</ecNumber>
    </recommendedName>
</protein>
<evidence type="ECO:0000256" key="16">
    <source>
        <dbReference type="ARBA" id="ARBA00052285"/>
    </source>
</evidence>
<evidence type="ECO:0000256" key="14">
    <source>
        <dbReference type="ARBA" id="ARBA00039109"/>
    </source>
</evidence>
<dbReference type="InterPro" id="IPR038578">
    <property type="entry name" value="GT29-like_sf"/>
</dbReference>
<organism evidence="19 20">
    <name type="scientific">Sinocyclocheilus anshuiensis</name>
    <dbReference type="NCBI Taxonomy" id="1608454"/>
    <lineage>
        <taxon>Eukaryota</taxon>
        <taxon>Metazoa</taxon>
        <taxon>Chordata</taxon>
        <taxon>Craniata</taxon>
        <taxon>Vertebrata</taxon>
        <taxon>Euteleostomi</taxon>
        <taxon>Actinopterygii</taxon>
        <taxon>Neopterygii</taxon>
        <taxon>Teleostei</taxon>
        <taxon>Ostariophysi</taxon>
        <taxon>Cypriniformes</taxon>
        <taxon>Cyprinidae</taxon>
        <taxon>Cyprininae</taxon>
        <taxon>Sinocyclocheilus</taxon>
    </lineage>
</organism>
<keyword evidence="10 18" id="KW-0472">Membrane</keyword>
<accession>A0A671P8A2</accession>
<sequence>MFLLRIFLAISLITLLMFISVTLYNGNCTRKAHSRQYDFLRVEEGNVADCLQSVKETQPTTNSSAVTDTGANTTMFVVGLNQDPLGTKSTLLPVLDKHNFTSLPQWKFDDTYRLDPQFKQSKCMASLRNSSNPVFKEKFIPNIQLFLQSDHLNMSEWNRLYHFNNPFGYMGLNYSATKAAVDTIPKLTSTQLLQVPIRAKDGCIRCAVVGTGGILNGSRLGKEIDSSDYVFRVNAAIIAGHEEDVGKRTSVYVHTAHSLIQSLMVHKKRGFKQIPTDKDIKYVLIPEGPRDYNFLESLMKNRKIPSGAYRGRTAEISIHSYIQCLNLSVHYLLMAMSYIFHFRFLKAKQLKTKRWWLVRPTNGAFTLLLAMHTCDIVRAYGFSTADYQKYPNYYYDNKHTKLVFYANHDYRLEMRTWKKCYDDKFIWMYLGKSDI</sequence>
<evidence type="ECO:0000313" key="20">
    <source>
        <dbReference type="Proteomes" id="UP000472260"/>
    </source>
</evidence>
<evidence type="ECO:0000256" key="4">
    <source>
        <dbReference type="ARBA" id="ARBA00022676"/>
    </source>
</evidence>
<dbReference type="InterPro" id="IPR012163">
    <property type="entry name" value="Sialyl_trans"/>
</dbReference>
<keyword evidence="4" id="KW-0328">Glycosyltransferase</keyword>
<comment type="catalytic activity">
    <reaction evidence="16">
        <text>a 3-O-[N-acetyl-alpha-D-galactosaminyl]-L-threonyl-[protein] + CMP-N-acetyl-beta-neuraminate = a 3-O-[N-acetyl-alpha-neuraminosyl-(2-&gt;6)-N-acetyl-alpha-D-galactosaminyl]-L-threonyl-[protein] + CMP + H(+)</text>
        <dbReference type="Rhea" id="RHEA:81643"/>
        <dbReference type="Rhea" id="RHEA-COMP:11689"/>
        <dbReference type="Rhea" id="RHEA-COMP:19720"/>
        <dbReference type="ChEBI" id="CHEBI:15378"/>
        <dbReference type="ChEBI" id="CHEBI:57812"/>
        <dbReference type="ChEBI" id="CHEBI:60377"/>
        <dbReference type="ChEBI" id="CHEBI:87075"/>
        <dbReference type="ChEBI" id="CHEBI:231970"/>
    </reaction>
    <physiologicalReaction direction="left-to-right" evidence="16">
        <dbReference type="Rhea" id="RHEA:81644"/>
    </physiologicalReaction>
</comment>
<comment type="catalytic activity">
    <reaction evidence="15">
        <text>a 3-O-[N-acetyl-alpha-neuraminyl-(2-&gt;3)-beta-D-galactosyl-(1-&gt;3)-N-acetyl-alpha-D-galactosaminyl]-L-threonyl-[protein] + CMP-N-acetyl-beta-neuraminate = a 3-O-{alpha-Neu5Ac-(2-&gt;3)-beta-D-Gal-(1-&gt;3)-[alpha-Neu5Ac-(2-&gt;6)]-alpha-D-GalNAc}-L-threonyl-[protein] + CMP + H(+)</text>
        <dbReference type="Rhea" id="RHEA:81659"/>
        <dbReference type="Rhea" id="RHEA-COMP:14417"/>
        <dbReference type="Rhea" id="RHEA-COMP:16763"/>
        <dbReference type="ChEBI" id="CHEBI:15378"/>
        <dbReference type="ChEBI" id="CHEBI:57812"/>
        <dbReference type="ChEBI" id="CHEBI:60377"/>
        <dbReference type="ChEBI" id="CHEBI:139598"/>
        <dbReference type="ChEBI" id="CHEBI:156398"/>
    </reaction>
    <physiologicalReaction direction="left-to-right" evidence="15">
        <dbReference type="Rhea" id="RHEA:81660"/>
    </physiologicalReaction>
</comment>
<evidence type="ECO:0000256" key="6">
    <source>
        <dbReference type="ARBA" id="ARBA00022692"/>
    </source>
</evidence>
<keyword evidence="8 18" id="KW-1133">Transmembrane helix</keyword>
<dbReference type="PANTHER" id="PTHR45941">
    <property type="entry name" value="ALPHA-N-ACETYLGALACTOSAMINIDE ALPHA-2,6-SIALYLTRANSFERASE 2-LIKE-RELATED"/>
    <property type="match status" value="1"/>
</dbReference>
<dbReference type="InterPro" id="IPR001675">
    <property type="entry name" value="Glyco_trans_29"/>
</dbReference>
<evidence type="ECO:0000256" key="15">
    <source>
        <dbReference type="ARBA" id="ARBA00050664"/>
    </source>
</evidence>
<feature type="disulfide bond" evidence="17">
    <location>
        <begin position="206"/>
        <end position="374"/>
    </location>
</feature>
<reference evidence="19" key="2">
    <citation type="submission" date="2025-09" db="UniProtKB">
        <authorList>
            <consortium name="Ensembl"/>
        </authorList>
    </citation>
    <scope>IDENTIFICATION</scope>
</reference>
<evidence type="ECO:0000256" key="17">
    <source>
        <dbReference type="PIRSR" id="PIRSR005557-2"/>
    </source>
</evidence>
<dbReference type="Gene3D" id="3.90.1480.20">
    <property type="entry name" value="Glycosyl transferase family 29"/>
    <property type="match status" value="1"/>
</dbReference>
<comment type="catalytic activity">
    <reaction evidence="13">
        <text>a beta-D-galactosyl-(1-&gt;3)-N-acetyl-alpha-D-galactosaminyl derivative + CMP-N-acetyl-beta-neuraminate = a beta-D-galactosyl-(1-&gt;3)-[N-acetyl-alpha-neuraminyl-(2-&gt;6)]-N-acetyl-alpha-D-galactosaminyl derivative + CMP + H(+)</text>
        <dbReference type="Rhea" id="RHEA:11136"/>
        <dbReference type="ChEBI" id="CHEBI:15378"/>
        <dbReference type="ChEBI" id="CHEBI:57812"/>
        <dbReference type="ChEBI" id="CHEBI:60377"/>
        <dbReference type="ChEBI" id="CHEBI:133470"/>
        <dbReference type="ChEBI" id="CHEBI:140764"/>
        <dbReference type="EC" id="2.4.3.3"/>
    </reaction>
    <physiologicalReaction direction="left-to-right" evidence="13">
        <dbReference type="Rhea" id="RHEA:11137"/>
    </physiologicalReaction>
</comment>
<reference evidence="19" key="1">
    <citation type="submission" date="2025-08" db="UniProtKB">
        <authorList>
            <consortium name="Ensembl"/>
        </authorList>
    </citation>
    <scope>IDENTIFICATION</scope>
</reference>
<evidence type="ECO:0000256" key="7">
    <source>
        <dbReference type="ARBA" id="ARBA00022968"/>
    </source>
</evidence>
<keyword evidence="7" id="KW-0735">Signal-anchor</keyword>
<dbReference type="GO" id="GO:0000139">
    <property type="term" value="C:Golgi membrane"/>
    <property type="evidence" value="ECO:0007669"/>
    <property type="project" value="UniProtKB-SubCell"/>
</dbReference>
<evidence type="ECO:0000256" key="1">
    <source>
        <dbReference type="ARBA" id="ARBA00004323"/>
    </source>
</evidence>
<dbReference type="Proteomes" id="UP000472260">
    <property type="component" value="Unassembled WGS sequence"/>
</dbReference>
<comment type="pathway">
    <text evidence="2">Protein modification; protein glycosylation.</text>
</comment>
<evidence type="ECO:0000256" key="12">
    <source>
        <dbReference type="ARBA" id="ARBA00023180"/>
    </source>
</evidence>
<comment type="subcellular location">
    <subcellularLocation>
        <location evidence="1">Golgi apparatus membrane</location>
        <topology evidence="1">Single-pass type II membrane protein</topology>
    </subcellularLocation>
</comment>
<name>A0A671P8A2_9TELE</name>
<comment type="similarity">
    <text evidence="3">Belongs to the glycosyltransferase 29 family.</text>
</comment>
<keyword evidence="11" id="KW-1015">Disulfide bond</keyword>
<keyword evidence="9" id="KW-0333">Golgi apparatus</keyword>
<proteinExistence type="inferred from homology"/>
<evidence type="ECO:0000256" key="13">
    <source>
        <dbReference type="ARBA" id="ARBA00036348"/>
    </source>
</evidence>
<dbReference type="Ensembl" id="ENSSANT00000057052.1">
    <property type="protein sequence ID" value="ENSSANP00000053650.1"/>
    <property type="gene ID" value="ENSSANG00000026857.1"/>
</dbReference>
<dbReference type="AlphaFoldDB" id="A0A671P8A2"/>
<evidence type="ECO:0000256" key="11">
    <source>
        <dbReference type="ARBA" id="ARBA00023157"/>
    </source>
</evidence>
<dbReference type="EC" id="2.4.3.3" evidence="14"/>
<keyword evidence="12" id="KW-0325">Glycoprotein</keyword>
<keyword evidence="20" id="KW-1185">Reference proteome</keyword>
<dbReference type="GO" id="GO:0001665">
    <property type="term" value="F:alpha-N-acetylgalactosaminide alpha-2,6-sialyltransferase activity"/>
    <property type="evidence" value="ECO:0007669"/>
    <property type="project" value="UniProtKB-EC"/>
</dbReference>
<evidence type="ECO:0000256" key="8">
    <source>
        <dbReference type="ARBA" id="ARBA00022989"/>
    </source>
</evidence>
<keyword evidence="5" id="KW-0808">Transferase</keyword>
<evidence type="ECO:0000256" key="9">
    <source>
        <dbReference type="ARBA" id="ARBA00023034"/>
    </source>
</evidence>
<evidence type="ECO:0000256" key="2">
    <source>
        <dbReference type="ARBA" id="ARBA00004922"/>
    </source>
</evidence>
<evidence type="ECO:0000256" key="5">
    <source>
        <dbReference type="ARBA" id="ARBA00022679"/>
    </source>
</evidence>
<evidence type="ECO:0000313" key="19">
    <source>
        <dbReference type="Ensembl" id="ENSSANP00000053650.1"/>
    </source>
</evidence>
<feature type="transmembrane region" description="Helical" evidence="18">
    <location>
        <begin position="7"/>
        <end position="26"/>
    </location>
</feature>
<evidence type="ECO:0000256" key="10">
    <source>
        <dbReference type="ARBA" id="ARBA00023136"/>
    </source>
</evidence>
<dbReference type="PANTHER" id="PTHR45941:SF1">
    <property type="entry name" value="ALPHA-N-ACETYLGALACTOSAMINIDE ALPHA-2,6-SIALYLTRANSFERASE 1"/>
    <property type="match status" value="1"/>
</dbReference>
<evidence type="ECO:0000256" key="3">
    <source>
        <dbReference type="ARBA" id="ARBA00006003"/>
    </source>
</evidence>